<organism evidence="12 13">
    <name type="scientific">Thiothrix eikelboomii</name>
    <dbReference type="NCBI Taxonomy" id="92487"/>
    <lineage>
        <taxon>Bacteria</taxon>
        <taxon>Pseudomonadati</taxon>
        <taxon>Pseudomonadota</taxon>
        <taxon>Gammaproteobacteria</taxon>
        <taxon>Thiotrichales</taxon>
        <taxon>Thiotrichaceae</taxon>
        <taxon>Thiothrix</taxon>
    </lineage>
</organism>
<keyword evidence="4 7" id="KW-0288">FMN</keyword>
<keyword evidence="13" id="KW-1185">Reference proteome</keyword>
<comment type="caution">
    <text evidence="7">Lacks conserved residue(s) required for the propagation of feature annotation.</text>
</comment>
<evidence type="ECO:0000256" key="1">
    <source>
        <dbReference type="ARBA" id="ARBA00007301"/>
    </source>
</evidence>
<dbReference type="PIRSF" id="PIRSF000190">
    <property type="entry name" value="Pyd_amn-ph_oxd"/>
    <property type="match status" value="1"/>
</dbReference>
<evidence type="ECO:0000256" key="5">
    <source>
        <dbReference type="ARBA" id="ARBA00023002"/>
    </source>
</evidence>
<feature type="binding site" evidence="7 9">
    <location>
        <position position="104"/>
    </location>
    <ligand>
        <name>FMN</name>
        <dbReference type="ChEBI" id="CHEBI:58210"/>
    </ligand>
</feature>
<dbReference type="InterPro" id="IPR011576">
    <property type="entry name" value="Pyridox_Oxase_N"/>
</dbReference>
<keyword evidence="3 7" id="KW-0285">Flavoprotein</keyword>
<evidence type="ECO:0000259" key="11">
    <source>
        <dbReference type="Pfam" id="PF10590"/>
    </source>
</evidence>
<keyword evidence="5 7" id="KW-0560">Oxidoreductase</keyword>
<dbReference type="SUPFAM" id="SSF50475">
    <property type="entry name" value="FMN-binding split barrel"/>
    <property type="match status" value="1"/>
</dbReference>
<comment type="pathway">
    <text evidence="7">Cofactor metabolism; pyridoxal 5'-phosphate salvage; pyridoxal 5'-phosphate from pyridoxamine 5'-phosphate: step 1/1.</text>
</comment>
<comment type="function">
    <text evidence="7">Catalyzes the oxidation of either pyridoxine 5'-phosphate (PNP) or pyridoxamine 5'-phosphate (PMP) into pyridoxal 5'-phosphate (PLP).</text>
</comment>
<feature type="binding site" evidence="8">
    <location>
        <begin position="7"/>
        <end position="10"/>
    </location>
    <ligand>
        <name>substrate</name>
    </ligand>
</feature>
<evidence type="ECO:0000256" key="7">
    <source>
        <dbReference type="HAMAP-Rule" id="MF_01629"/>
    </source>
</evidence>
<evidence type="ECO:0000259" key="10">
    <source>
        <dbReference type="Pfam" id="PF01243"/>
    </source>
</evidence>
<feature type="binding site" evidence="7 8">
    <location>
        <position position="126"/>
    </location>
    <ligand>
        <name>substrate</name>
    </ligand>
</feature>
<dbReference type="Pfam" id="PF01243">
    <property type="entry name" value="PNPOx_N"/>
    <property type="match status" value="1"/>
</dbReference>
<dbReference type="STRING" id="92487.SAMN02745130_02812"/>
<feature type="binding site" evidence="7 8">
    <location>
        <position position="122"/>
    </location>
    <ligand>
        <name>substrate</name>
    </ligand>
</feature>
<dbReference type="NCBIfam" id="NF004231">
    <property type="entry name" value="PRK05679.1"/>
    <property type="match status" value="1"/>
</dbReference>
<dbReference type="InterPro" id="IPR019740">
    <property type="entry name" value="Pyridox_Oxase_CS"/>
</dbReference>
<dbReference type="PANTHER" id="PTHR10851:SF0">
    <property type="entry name" value="PYRIDOXINE-5'-PHOSPHATE OXIDASE"/>
    <property type="match status" value="1"/>
</dbReference>
<dbReference type="EC" id="1.4.3.5" evidence="7"/>
<proteinExistence type="inferred from homology"/>
<dbReference type="Pfam" id="PF10590">
    <property type="entry name" value="PNP_phzG_C"/>
    <property type="match status" value="1"/>
</dbReference>
<feature type="binding site" evidence="7 9">
    <location>
        <position position="184"/>
    </location>
    <ligand>
        <name>FMN</name>
        <dbReference type="ChEBI" id="CHEBI:58210"/>
    </ligand>
</feature>
<evidence type="ECO:0000256" key="4">
    <source>
        <dbReference type="ARBA" id="ARBA00022643"/>
    </source>
</evidence>
<feature type="domain" description="Pyridoxine 5'-phosphate oxidase dimerisation C-terminal" evidence="11">
    <location>
        <begin position="171"/>
        <end position="213"/>
    </location>
</feature>
<evidence type="ECO:0000256" key="9">
    <source>
        <dbReference type="PIRSR" id="PIRSR000190-2"/>
    </source>
</evidence>
<feature type="binding site" evidence="7 8">
    <location>
        <position position="65"/>
    </location>
    <ligand>
        <name>substrate</name>
    </ligand>
</feature>
<comment type="catalytic activity">
    <reaction evidence="7">
        <text>pyridoxine 5'-phosphate + O2 = pyridoxal 5'-phosphate + H2O2</text>
        <dbReference type="Rhea" id="RHEA:15149"/>
        <dbReference type="ChEBI" id="CHEBI:15379"/>
        <dbReference type="ChEBI" id="CHEBI:16240"/>
        <dbReference type="ChEBI" id="CHEBI:58589"/>
        <dbReference type="ChEBI" id="CHEBI:597326"/>
        <dbReference type="EC" id="1.4.3.5"/>
    </reaction>
</comment>
<evidence type="ECO:0000256" key="8">
    <source>
        <dbReference type="PIRSR" id="PIRSR000190-1"/>
    </source>
</evidence>
<feature type="binding site" evidence="7 9">
    <location>
        <position position="82"/>
    </location>
    <ligand>
        <name>FMN</name>
        <dbReference type="ChEBI" id="CHEBI:58210"/>
    </ligand>
</feature>
<sequence>MDIGALRREYTQAGLSKANLAATPFLQFEQWFTQATQAKLAEVNAMQLATTSAQNKPSLRTVLLKAFDERGFVFYTNYHSQKAQQMAENPQVAALFFWKELERQVEITGRVEKVSTLESLKYFTSRPRGSQLGAWVSAQSSIISSRRLLEAKLEEMKQKFSSGEIPLPDFWGGFRIIPESVEFWQGRPNRLHDRFEYRRQAGLETWQIERLSP</sequence>
<dbReference type="EMBL" id="FUYB01000015">
    <property type="protein sequence ID" value="SKA87233.1"/>
    <property type="molecule type" value="Genomic_DNA"/>
</dbReference>
<dbReference type="GO" id="GO:0008615">
    <property type="term" value="P:pyridoxine biosynthetic process"/>
    <property type="evidence" value="ECO:0007669"/>
    <property type="project" value="UniProtKB-UniRule"/>
</dbReference>
<dbReference type="GO" id="GO:0004733">
    <property type="term" value="F:pyridoxamine phosphate oxidase activity"/>
    <property type="evidence" value="ECO:0007669"/>
    <property type="project" value="UniProtKB-UniRule"/>
</dbReference>
<evidence type="ECO:0000256" key="6">
    <source>
        <dbReference type="ARBA" id="ARBA00023096"/>
    </source>
</evidence>
<comment type="pathway">
    <text evidence="7">Cofactor metabolism; pyridoxal 5'-phosphate salvage; pyridoxal 5'-phosphate from pyridoxine 5'-phosphate: step 1/1.</text>
</comment>
<dbReference type="NCBIfam" id="TIGR00558">
    <property type="entry name" value="pdxH"/>
    <property type="match status" value="1"/>
</dbReference>
<accession>A0A1T4XCH6</accession>
<feature type="binding site" evidence="7 9">
    <location>
        <begin position="139"/>
        <end position="140"/>
    </location>
    <ligand>
        <name>FMN</name>
        <dbReference type="ChEBI" id="CHEBI:58210"/>
    </ligand>
</feature>
<feature type="binding site" evidence="7 9">
    <location>
        <begin position="60"/>
        <end position="65"/>
    </location>
    <ligand>
        <name>FMN</name>
        <dbReference type="ChEBI" id="CHEBI:58210"/>
    </ligand>
</feature>
<comment type="subunit">
    <text evidence="2 7">Homodimer.</text>
</comment>
<dbReference type="InterPro" id="IPR012349">
    <property type="entry name" value="Split_barrel_FMN-bd"/>
</dbReference>
<dbReference type="Gene3D" id="2.30.110.10">
    <property type="entry name" value="Electron Transport, Fmn-binding Protein, Chain A"/>
    <property type="match status" value="1"/>
</dbReference>
<feature type="binding site" evidence="7 8">
    <location>
        <position position="130"/>
    </location>
    <ligand>
        <name>substrate</name>
    </ligand>
</feature>
<dbReference type="PROSITE" id="PS01064">
    <property type="entry name" value="PYRIDOX_OXIDASE"/>
    <property type="match status" value="1"/>
</dbReference>
<evidence type="ECO:0000313" key="12">
    <source>
        <dbReference type="EMBL" id="SKA87233.1"/>
    </source>
</evidence>
<dbReference type="GO" id="GO:0010181">
    <property type="term" value="F:FMN binding"/>
    <property type="evidence" value="ECO:0007669"/>
    <property type="project" value="UniProtKB-UniRule"/>
</dbReference>
<feature type="binding site" evidence="7 9">
    <location>
        <begin position="75"/>
        <end position="76"/>
    </location>
    <ligand>
        <name>FMN</name>
        <dbReference type="ChEBI" id="CHEBI:58210"/>
    </ligand>
</feature>
<gene>
    <name evidence="7" type="primary">pdxH</name>
    <name evidence="12" type="ORF">SAMN02745130_02812</name>
</gene>
<comment type="cofactor">
    <cofactor evidence="7 9">
        <name>FMN</name>
        <dbReference type="ChEBI" id="CHEBI:58210"/>
    </cofactor>
    <text evidence="7 9">Binds 1 FMN per subunit.</text>
</comment>
<evidence type="ECO:0000256" key="2">
    <source>
        <dbReference type="ARBA" id="ARBA00011738"/>
    </source>
</evidence>
<comment type="similarity">
    <text evidence="1 7">Belongs to the pyridoxamine 5'-phosphate oxidase family.</text>
</comment>
<dbReference type="AlphaFoldDB" id="A0A1T4XCH6"/>
<comment type="catalytic activity">
    <reaction evidence="7">
        <text>pyridoxamine 5'-phosphate + O2 + H2O = pyridoxal 5'-phosphate + H2O2 + NH4(+)</text>
        <dbReference type="Rhea" id="RHEA:15817"/>
        <dbReference type="ChEBI" id="CHEBI:15377"/>
        <dbReference type="ChEBI" id="CHEBI:15379"/>
        <dbReference type="ChEBI" id="CHEBI:16240"/>
        <dbReference type="ChEBI" id="CHEBI:28938"/>
        <dbReference type="ChEBI" id="CHEBI:58451"/>
        <dbReference type="ChEBI" id="CHEBI:597326"/>
        <dbReference type="EC" id="1.4.3.5"/>
    </reaction>
</comment>
<name>A0A1T4XCH6_9GAMM</name>
<feature type="domain" description="Pyridoxamine 5'-phosphate oxidase N-terminal" evidence="10">
    <location>
        <begin position="32"/>
        <end position="158"/>
    </location>
</feature>
<dbReference type="HAMAP" id="MF_01629">
    <property type="entry name" value="PdxH"/>
    <property type="match status" value="1"/>
</dbReference>
<dbReference type="InterPro" id="IPR019576">
    <property type="entry name" value="Pyridoxamine_oxidase_dimer_C"/>
</dbReference>
<evidence type="ECO:0000313" key="13">
    <source>
        <dbReference type="Proteomes" id="UP000190460"/>
    </source>
</evidence>
<dbReference type="UniPathway" id="UPA01068">
    <property type="reaction ID" value="UER00304"/>
</dbReference>
<dbReference type="PANTHER" id="PTHR10851">
    <property type="entry name" value="PYRIDOXINE-5-PHOSPHATE OXIDASE"/>
    <property type="match status" value="1"/>
</dbReference>
<feature type="binding site" evidence="7 9">
    <location>
        <position position="194"/>
    </location>
    <ligand>
        <name>FMN</name>
        <dbReference type="ChEBI" id="CHEBI:58210"/>
    </ligand>
</feature>
<dbReference type="FunFam" id="2.30.110.10:FF:000020">
    <property type="entry name" value="PNPO isoform 11"/>
    <property type="match status" value="1"/>
</dbReference>
<reference evidence="12 13" key="1">
    <citation type="submission" date="2017-02" db="EMBL/GenBank/DDBJ databases">
        <authorList>
            <person name="Peterson S.W."/>
        </authorList>
    </citation>
    <scope>NUCLEOTIDE SEQUENCE [LARGE SCALE GENOMIC DNA]</scope>
    <source>
        <strain evidence="12 13">ATCC 49788</strain>
    </source>
</reference>
<dbReference type="InterPro" id="IPR000659">
    <property type="entry name" value="Pyridox_Oxase"/>
</dbReference>
<protein>
    <recommendedName>
        <fullName evidence="7">Pyridoxine/pyridoxamine 5'-phosphate oxidase</fullName>
        <ecNumber evidence="7">1.4.3.5</ecNumber>
    </recommendedName>
    <alternativeName>
        <fullName evidence="7">PNP/PMP oxidase</fullName>
        <shortName evidence="7">PNPOx</shortName>
    </alternativeName>
    <alternativeName>
        <fullName evidence="7">Pyridoxal 5'-phosphate synthase</fullName>
    </alternativeName>
</protein>
<keyword evidence="6 7" id="KW-0664">Pyridoxine biosynthesis</keyword>
<dbReference type="OrthoDB" id="9780392at2"/>
<dbReference type="RefSeq" id="WP_078923260.1">
    <property type="nucleotide sequence ID" value="NZ_FUYB01000015.1"/>
</dbReference>
<feature type="binding site" evidence="7 8">
    <location>
        <begin position="190"/>
        <end position="192"/>
    </location>
    <ligand>
        <name>substrate</name>
    </ligand>
</feature>
<evidence type="ECO:0000256" key="3">
    <source>
        <dbReference type="ARBA" id="ARBA00022630"/>
    </source>
</evidence>
<dbReference type="Proteomes" id="UP000190460">
    <property type="component" value="Unassembled WGS sequence"/>
</dbReference>